<keyword evidence="6 9" id="KW-1133">Transmembrane helix</keyword>
<dbReference type="GO" id="GO:0016763">
    <property type="term" value="F:pentosyltransferase activity"/>
    <property type="evidence" value="ECO:0007669"/>
    <property type="project" value="TreeGrafter"/>
</dbReference>
<keyword evidence="2" id="KW-1003">Cell membrane</keyword>
<evidence type="ECO:0000256" key="6">
    <source>
        <dbReference type="ARBA" id="ARBA00022989"/>
    </source>
</evidence>
<keyword evidence="5 9" id="KW-0812">Transmembrane</keyword>
<sequence>FAIALQGTALYLLLGHASPRSVAAAGLVAALAFLTRYNSIYLLPAGLIAVLGGGTRFQPRSREALLFTAGFLAPVVPWVLYSLARGGGFSFQLHHNIAYEVFARARGITWDEYQQKLQPQFKSLWDVIRRDPGAVSRRLLFNAGDHLRLDAQSLLGWPTAIAALIGAAVSVRDGSMSRLWPLVVAAGLLSATLVPVFYSERYSLGMLPLYATLAATAFASPLGALVVGRKRRLWLKPLLASVPLAFAVMASWRLERRAIDQLPVEVLECARTLRQLEHPGDRVIARKGHIAYHAGAEPLPFPFTNTIPELADYAHRHQARWLYFSWPEAETRPQYFFLLDTSSVVPGLRPRKVTAPHPAVLYEIGPEFGAIPDWFANDTLHAWHNVYGQLLVDANNPKLLYDFGGLSQLLGRSDVARGALVRAARLDPRNPDIPLLLGSVLLDASEFDAAERAFERAEALNPDNLEARLGRGWATLLAGREQEAAALWRPVIGATRKRPVLESMIQLYARLGDREAEGRARAALAGLGPAR</sequence>
<evidence type="ECO:0000313" key="11">
    <source>
        <dbReference type="Proteomes" id="UP000320184"/>
    </source>
</evidence>
<feature type="transmembrane region" description="Helical" evidence="9">
    <location>
        <begin position="204"/>
        <end position="226"/>
    </location>
</feature>
<feature type="transmembrane region" description="Helical" evidence="9">
    <location>
        <begin position="179"/>
        <end position="198"/>
    </location>
</feature>
<feature type="transmembrane region" description="Helical" evidence="9">
    <location>
        <begin position="233"/>
        <end position="252"/>
    </location>
</feature>
<keyword evidence="4" id="KW-0808">Transferase</keyword>
<gene>
    <name evidence="10" type="ORF">E6K73_04660</name>
</gene>
<keyword evidence="8" id="KW-0802">TPR repeat</keyword>
<dbReference type="InterPro" id="IPR019734">
    <property type="entry name" value="TPR_rpt"/>
</dbReference>
<evidence type="ECO:0000256" key="7">
    <source>
        <dbReference type="ARBA" id="ARBA00023136"/>
    </source>
</evidence>
<feature type="transmembrane region" description="Helical" evidence="9">
    <location>
        <begin position="64"/>
        <end position="84"/>
    </location>
</feature>
<dbReference type="GO" id="GO:0005886">
    <property type="term" value="C:plasma membrane"/>
    <property type="evidence" value="ECO:0007669"/>
    <property type="project" value="UniProtKB-SubCell"/>
</dbReference>
<dbReference type="PANTHER" id="PTHR33908:SF11">
    <property type="entry name" value="MEMBRANE PROTEIN"/>
    <property type="match status" value="1"/>
</dbReference>
<keyword evidence="3" id="KW-0328">Glycosyltransferase</keyword>
<evidence type="ECO:0000256" key="1">
    <source>
        <dbReference type="ARBA" id="ARBA00004651"/>
    </source>
</evidence>
<name>A0A538SK83_UNCEI</name>
<evidence type="ECO:0000256" key="2">
    <source>
        <dbReference type="ARBA" id="ARBA00022475"/>
    </source>
</evidence>
<dbReference type="SUPFAM" id="SSF48452">
    <property type="entry name" value="TPR-like"/>
    <property type="match status" value="1"/>
</dbReference>
<comment type="caution">
    <text evidence="10">The sequence shown here is derived from an EMBL/GenBank/DDBJ whole genome shotgun (WGS) entry which is preliminary data.</text>
</comment>
<accession>A0A538SK83</accession>
<evidence type="ECO:0000256" key="3">
    <source>
        <dbReference type="ARBA" id="ARBA00022676"/>
    </source>
</evidence>
<dbReference type="GO" id="GO:0009103">
    <property type="term" value="P:lipopolysaccharide biosynthetic process"/>
    <property type="evidence" value="ECO:0007669"/>
    <property type="project" value="UniProtKB-ARBA"/>
</dbReference>
<comment type="subcellular location">
    <subcellularLocation>
        <location evidence="1">Cell membrane</location>
        <topology evidence="1">Multi-pass membrane protein</topology>
    </subcellularLocation>
</comment>
<reference evidence="10 11" key="1">
    <citation type="journal article" date="2019" name="Nat. Microbiol.">
        <title>Mediterranean grassland soil C-N compound turnover is dependent on rainfall and depth, and is mediated by genomically divergent microorganisms.</title>
        <authorList>
            <person name="Diamond S."/>
            <person name="Andeer P.F."/>
            <person name="Li Z."/>
            <person name="Crits-Christoph A."/>
            <person name="Burstein D."/>
            <person name="Anantharaman K."/>
            <person name="Lane K.R."/>
            <person name="Thomas B.C."/>
            <person name="Pan C."/>
            <person name="Northen T.R."/>
            <person name="Banfield J.F."/>
        </authorList>
    </citation>
    <scope>NUCLEOTIDE SEQUENCE [LARGE SCALE GENOMIC DNA]</scope>
    <source>
        <strain evidence="10">WS_3</strain>
    </source>
</reference>
<evidence type="ECO:0000313" key="10">
    <source>
        <dbReference type="EMBL" id="TMQ51790.1"/>
    </source>
</evidence>
<dbReference type="Proteomes" id="UP000320184">
    <property type="component" value="Unassembled WGS sequence"/>
</dbReference>
<feature type="repeat" description="TPR" evidence="8">
    <location>
        <begin position="431"/>
        <end position="464"/>
    </location>
</feature>
<dbReference type="InterPro" id="IPR011990">
    <property type="entry name" value="TPR-like_helical_dom_sf"/>
</dbReference>
<evidence type="ECO:0000256" key="9">
    <source>
        <dbReference type="SAM" id="Phobius"/>
    </source>
</evidence>
<organism evidence="10 11">
    <name type="scientific">Eiseniibacteriota bacterium</name>
    <dbReference type="NCBI Taxonomy" id="2212470"/>
    <lineage>
        <taxon>Bacteria</taxon>
        <taxon>Candidatus Eiseniibacteriota</taxon>
    </lineage>
</organism>
<proteinExistence type="predicted"/>
<evidence type="ECO:0000256" key="8">
    <source>
        <dbReference type="PROSITE-ProRule" id="PRU00339"/>
    </source>
</evidence>
<evidence type="ECO:0000256" key="4">
    <source>
        <dbReference type="ARBA" id="ARBA00022679"/>
    </source>
</evidence>
<feature type="transmembrane region" description="Helical" evidence="9">
    <location>
        <begin position="154"/>
        <end position="172"/>
    </location>
</feature>
<dbReference type="EMBL" id="VBOT01000053">
    <property type="protein sequence ID" value="TMQ51790.1"/>
    <property type="molecule type" value="Genomic_DNA"/>
</dbReference>
<evidence type="ECO:0000256" key="5">
    <source>
        <dbReference type="ARBA" id="ARBA00022692"/>
    </source>
</evidence>
<protein>
    <submittedName>
        <fullName evidence="10">Tetratricopeptide repeat protein</fullName>
    </submittedName>
</protein>
<feature type="non-terminal residue" evidence="10">
    <location>
        <position position="1"/>
    </location>
</feature>
<dbReference type="AlphaFoldDB" id="A0A538SK83"/>
<dbReference type="PANTHER" id="PTHR33908">
    <property type="entry name" value="MANNOSYLTRANSFERASE YKCB-RELATED"/>
    <property type="match status" value="1"/>
</dbReference>
<dbReference type="Gene3D" id="1.25.40.10">
    <property type="entry name" value="Tetratricopeptide repeat domain"/>
    <property type="match status" value="1"/>
</dbReference>
<dbReference type="InterPro" id="IPR050297">
    <property type="entry name" value="LipidA_mod_glycosyltrf_83"/>
</dbReference>
<feature type="transmembrane region" description="Helical" evidence="9">
    <location>
        <begin position="40"/>
        <end position="57"/>
    </location>
</feature>
<dbReference type="PROSITE" id="PS50005">
    <property type="entry name" value="TPR"/>
    <property type="match status" value="1"/>
</dbReference>
<keyword evidence="7 9" id="KW-0472">Membrane</keyword>